<dbReference type="EMBL" id="RSCL01000010">
    <property type="protein sequence ID" value="RUT04723.1"/>
    <property type="molecule type" value="Genomic_DNA"/>
</dbReference>
<reference evidence="2" key="2">
    <citation type="journal article" date="2019" name="Genome Biol. Evol.">
        <title>Day and night: Metabolic profiles and evolutionary relationships of six axenic non-marine cyanobacteria.</title>
        <authorList>
            <person name="Will S.E."/>
            <person name="Henke P."/>
            <person name="Boedeker C."/>
            <person name="Huang S."/>
            <person name="Brinkmann H."/>
            <person name="Rohde M."/>
            <person name="Jarek M."/>
            <person name="Friedl T."/>
            <person name="Seufert S."/>
            <person name="Schumacher M."/>
            <person name="Overmann J."/>
            <person name="Neumann-Schaal M."/>
            <person name="Petersen J."/>
        </authorList>
    </citation>
    <scope>NUCLEOTIDE SEQUENCE [LARGE SCALE GENOMIC DNA]</scope>
    <source>
        <strain evidence="2">PCC 7102</strain>
    </source>
</reference>
<feature type="compositionally biased region" description="Polar residues" evidence="1">
    <location>
        <begin position="1"/>
        <end position="16"/>
    </location>
</feature>
<protein>
    <submittedName>
        <fullName evidence="2">Uncharacterized protein</fullName>
    </submittedName>
</protein>
<dbReference type="AlphaFoldDB" id="A0A433VF66"/>
<dbReference type="RefSeq" id="WP_127082696.1">
    <property type="nucleotide sequence ID" value="NZ_RSCL01000010.1"/>
</dbReference>
<gene>
    <name evidence="2" type="ORF">DSM106972_042920</name>
</gene>
<sequence>MEKQSKVSSNLENTENNFDDIEDVQAPISTAPEEVRKIIEMVWQLEKNRLDRKSFGHISDDILTIIKGVVQ</sequence>
<reference evidence="2" key="1">
    <citation type="submission" date="2018-12" db="EMBL/GenBank/DDBJ databases">
        <authorList>
            <person name="Will S."/>
            <person name="Neumann-Schaal M."/>
            <person name="Henke P."/>
        </authorList>
    </citation>
    <scope>NUCLEOTIDE SEQUENCE</scope>
    <source>
        <strain evidence="2">PCC 7102</strain>
    </source>
</reference>
<name>A0A433VF66_9CYAN</name>
<feature type="region of interest" description="Disordered" evidence="1">
    <location>
        <begin position="1"/>
        <end position="26"/>
    </location>
</feature>
<evidence type="ECO:0000313" key="2">
    <source>
        <dbReference type="EMBL" id="RUT04723.1"/>
    </source>
</evidence>
<keyword evidence="3" id="KW-1185">Reference proteome</keyword>
<dbReference type="Proteomes" id="UP000271624">
    <property type="component" value="Unassembled WGS sequence"/>
</dbReference>
<organism evidence="2 3">
    <name type="scientific">Dulcicalothrix desertica PCC 7102</name>
    <dbReference type="NCBI Taxonomy" id="232991"/>
    <lineage>
        <taxon>Bacteria</taxon>
        <taxon>Bacillati</taxon>
        <taxon>Cyanobacteriota</taxon>
        <taxon>Cyanophyceae</taxon>
        <taxon>Nostocales</taxon>
        <taxon>Calotrichaceae</taxon>
        <taxon>Dulcicalothrix</taxon>
    </lineage>
</organism>
<dbReference type="OrthoDB" id="427197at2"/>
<accession>A0A433VF66</accession>
<proteinExistence type="predicted"/>
<evidence type="ECO:0000256" key="1">
    <source>
        <dbReference type="SAM" id="MobiDB-lite"/>
    </source>
</evidence>
<comment type="caution">
    <text evidence="2">The sequence shown here is derived from an EMBL/GenBank/DDBJ whole genome shotgun (WGS) entry which is preliminary data.</text>
</comment>
<evidence type="ECO:0000313" key="3">
    <source>
        <dbReference type="Proteomes" id="UP000271624"/>
    </source>
</evidence>